<evidence type="ECO:0000256" key="1">
    <source>
        <dbReference type="ARBA" id="ARBA00023015"/>
    </source>
</evidence>
<dbReference type="AlphaFoldDB" id="A0A0P1GT62"/>
<evidence type="ECO:0000313" key="6">
    <source>
        <dbReference type="Proteomes" id="UP000052022"/>
    </source>
</evidence>
<dbReference type="InterPro" id="IPR000792">
    <property type="entry name" value="Tscrpt_reg_LuxR_C"/>
</dbReference>
<gene>
    <name evidence="5" type="primary">gerE</name>
    <name evidence="5" type="ORF">TRM7557_01286</name>
</gene>
<dbReference type="InterPro" id="IPR036693">
    <property type="entry name" value="TF_LuxR_autoind-bd_dom_sf"/>
</dbReference>
<dbReference type="InterPro" id="IPR016032">
    <property type="entry name" value="Sig_transdc_resp-reg_C-effctor"/>
</dbReference>
<dbReference type="Pfam" id="PF03472">
    <property type="entry name" value="Autoind_bind"/>
    <property type="match status" value="1"/>
</dbReference>
<sequence>MASAKNALIDALERLVNTPNPEARWKAATDLSSELGLGSILVAELAFQTQDIHWVNTNMSDAWMEEYLAEDYLSVDPLIPDLAAGHHINRVAFGTLHRMDAASQKAWSLNHGLQSEGFGHMICSRYGGTDLGKTVTLGFTPDLHEQDLPFDHHLFSALLASTIGAPVTSAANTRLGAAPTSPLTQRQREVLSLLAEGNQTARIAERLGLSEPAVSQHFANARKALGAQTREHALAIALRDGLIDF</sequence>
<dbReference type="GO" id="GO:0006355">
    <property type="term" value="P:regulation of DNA-templated transcription"/>
    <property type="evidence" value="ECO:0007669"/>
    <property type="project" value="InterPro"/>
</dbReference>
<dbReference type="CDD" id="cd06170">
    <property type="entry name" value="LuxR_C_like"/>
    <property type="match status" value="1"/>
</dbReference>
<keyword evidence="2" id="KW-0238">DNA-binding</keyword>
<dbReference type="PROSITE" id="PS50043">
    <property type="entry name" value="HTH_LUXR_2"/>
    <property type="match status" value="1"/>
</dbReference>
<dbReference type="EMBL" id="CYSD01000018">
    <property type="protein sequence ID" value="CUH77253.1"/>
    <property type="molecule type" value="Genomic_DNA"/>
</dbReference>
<evidence type="ECO:0000259" key="4">
    <source>
        <dbReference type="PROSITE" id="PS50043"/>
    </source>
</evidence>
<dbReference type="SUPFAM" id="SSF75516">
    <property type="entry name" value="Pheromone-binding domain of LuxR-like quorum-sensing transcription factors"/>
    <property type="match status" value="1"/>
</dbReference>
<dbReference type="STRING" id="928856.SAMN04488049_11580"/>
<dbReference type="InterPro" id="IPR036388">
    <property type="entry name" value="WH-like_DNA-bd_sf"/>
</dbReference>
<dbReference type="Pfam" id="PF00196">
    <property type="entry name" value="GerE"/>
    <property type="match status" value="1"/>
</dbReference>
<keyword evidence="3" id="KW-0804">Transcription</keyword>
<dbReference type="PANTHER" id="PTHR44688">
    <property type="entry name" value="DNA-BINDING TRANSCRIPTIONAL ACTIVATOR DEVR_DOSR"/>
    <property type="match status" value="1"/>
</dbReference>
<reference evidence="5 6" key="1">
    <citation type="submission" date="2015-09" db="EMBL/GenBank/DDBJ databases">
        <authorList>
            <consortium name="Swine Surveillance"/>
        </authorList>
    </citation>
    <scope>NUCLEOTIDE SEQUENCE [LARGE SCALE GENOMIC DNA]</scope>
    <source>
        <strain evidence="5 6">CECT 7557</strain>
    </source>
</reference>
<keyword evidence="6" id="KW-1185">Reference proteome</keyword>
<dbReference type="GO" id="GO:0003677">
    <property type="term" value="F:DNA binding"/>
    <property type="evidence" value="ECO:0007669"/>
    <property type="project" value="UniProtKB-KW"/>
</dbReference>
<evidence type="ECO:0000313" key="5">
    <source>
        <dbReference type="EMBL" id="CUH77253.1"/>
    </source>
</evidence>
<dbReference type="Gene3D" id="1.10.10.10">
    <property type="entry name" value="Winged helix-like DNA-binding domain superfamily/Winged helix DNA-binding domain"/>
    <property type="match status" value="1"/>
</dbReference>
<dbReference type="PRINTS" id="PR00038">
    <property type="entry name" value="HTHLUXR"/>
</dbReference>
<dbReference type="SMART" id="SM00421">
    <property type="entry name" value="HTH_LUXR"/>
    <property type="match status" value="1"/>
</dbReference>
<feature type="domain" description="HTH luxR-type" evidence="4">
    <location>
        <begin position="176"/>
        <end position="241"/>
    </location>
</feature>
<dbReference type="PANTHER" id="PTHR44688:SF16">
    <property type="entry name" value="DNA-BINDING TRANSCRIPTIONAL ACTIVATOR DEVR_DOSR"/>
    <property type="match status" value="1"/>
</dbReference>
<dbReference type="InterPro" id="IPR005143">
    <property type="entry name" value="TF_LuxR_autoind-bd_dom"/>
</dbReference>
<keyword evidence="1" id="KW-0805">Transcription regulation</keyword>
<organism evidence="5 6">
    <name type="scientific">Tritonibacter multivorans</name>
    <dbReference type="NCBI Taxonomy" id="928856"/>
    <lineage>
        <taxon>Bacteria</taxon>
        <taxon>Pseudomonadati</taxon>
        <taxon>Pseudomonadota</taxon>
        <taxon>Alphaproteobacteria</taxon>
        <taxon>Rhodobacterales</taxon>
        <taxon>Paracoccaceae</taxon>
        <taxon>Tritonibacter</taxon>
    </lineage>
</organism>
<accession>A0A0P1GT62</accession>
<name>A0A0P1GT62_9RHOB</name>
<protein>
    <submittedName>
        <fullName evidence="5">Spore germination protein GerE</fullName>
    </submittedName>
</protein>
<dbReference type="Gene3D" id="3.30.450.80">
    <property type="entry name" value="Transcription factor LuxR-like, autoinducer-binding domain"/>
    <property type="match status" value="1"/>
</dbReference>
<dbReference type="Proteomes" id="UP000052022">
    <property type="component" value="Unassembled WGS sequence"/>
</dbReference>
<dbReference type="RefSeq" id="WP_165592418.1">
    <property type="nucleotide sequence ID" value="NZ_CYSD01000018.1"/>
</dbReference>
<dbReference type="SUPFAM" id="SSF46894">
    <property type="entry name" value="C-terminal effector domain of the bipartite response regulators"/>
    <property type="match status" value="1"/>
</dbReference>
<evidence type="ECO:0000256" key="2">
    <source>
        <dbReference type="ARBA" id="ARBA00023125"/>
    </source>
</evidence>
<proteinExistence type="predicted"/>
<evidence type="ECO:0000256" key="3">
    <source>
        <dbReference type="ARBA" id="ARBA00023163"/>
    </source>
</evidence>